<proteinExistence type="predicted"/>
<dbReference type="EMBL" id="CALSDN010000005">
    <property type="protein sequence ID" value="CAH6721282.1"/>
    <property type="molecule type" value="Genomic_DNA"/>
</dbReference>
<name>A0ACA9Y8D8_9ASCO</name>
<keyword evidence="1" id="KW-0560">Oxidoreductase</keyword>
<protein>
    <submittedName>
        <fullName evidence="1">2-oxoglutarate-dependent dioxygenase Htyep</fullName>
    </submittedName>
</protein>
<keyword evidence="2" id="KW-1185">Reference proteome</keyword>
<comment type="caution">
    <text evidence="1">The sequence shown here is derived from an EMBL/GenBank/DDBJ whole genome shotgun (WGS) entry which is preliminary data.</text>
</comment>
<dbReference type="Proteomes" id="UP001152531">
    <property type="component" value="Unassembled WGS sequence"/>
</dbReference>
<accession>A0ACA9Y8D8</accession>
<evidence type="ECO:0000313" key="1">
    <source>
        <dbReference type="EMBL" id="CAH6721282.1"/>
    </source>
</evidence>
<gene>
    <name evidence="1" type="ORF">CLIB1444_05S07624</name>
</gene>
<sequence length="318" mass="36744">MSIVPKISLKDFDNRREEIKRQLYDAATNIGFFVLVDQESPSVDDIEKAFELSAKYFALPQEVKEKRPFVKLENCGYEFKAQVRPSTGTTDLKESVQLQYHKKNLYWPEAEDISQEWIDFMEGIMKKNQDISMKVLSCFAECLGFESDFFTKAHDISKTTAQSTLRLLHYPDISGQKVEPDMWRAGAHTDFDCMTLLYQRTGDHGLEVCPGRKSHTEFAIGDEWSPVEAKTGEIVINIGDMLMSWSDDKLKSNFHRVRTPQIDENQKSRYSIGWFNQANKDVNIQGPEKKYPLTTGEEYIVSAMKRNYERLSEKINSL</sequence>
<organism evidence="1 2">
    <name type="scientific">[Candida] jaroonii</name>
    <dbReference type="NCBI Taxonomy" id="467808"/>
    <lineage>
        <taxon>Eukaryota</taxon>
        <taxon>Fungi</taxon>
        <taxon>Dikarya</taxon>
        <taxon>Ascomycota</taxon>
        <taxon>Saccharomycotina</taxon>
        <taxon>Pichiomycetes</taxon>
        <taxon>Debaryomycetaceae</taxon>
        <taxon>Yamadazyma</taxon>
    </lineage>
</organism>
<reference evidence="1" key="1">
    <citation type="submission" date="2022-06" db="EMBL/GenBank/DDBJ databases">
        <authorList>
            <person name="Legras J.-L."/>
            <person name="Devillers H."/>
            <person name="Grondin C."/>
        </authorList>
    </citation>
    <scope>NUCLEOTIDE SEQUENCE</scope>
    <source>
        <strain evidence="1">CLIB 1444</strain>
    </source>
</reference>
<keyword evidence="1" id="KW-0223">Dioxygenase</keyword>
<evidence type="ECO:0000313" key="2">
    <source>
        <dbReference type="Proteomes" id="UP001152531"/>
    </source>
</evidence>